<dbReference type="InterPro" id="IPR002716">
    <property type="entry name" value="PIN_dom"/>
</dbReference>
<evidence type="ECO:0000256" key="2">
    <source>
        <dbReference type="ARBA" id="ARBA00022649"/>
    </source>
</evidence>
<dbReference type="RefSeq" id="WP_012651739.1">
    <property type="nucleotide sequence ID" value="NZ_BAYX01000001.1"/>
</dbReference>
<dbReference type="EMBL" id="BAYX01000001">
    <property type="protein sequence ID" value="GAJ90944.1"/>
    <property type="molecule type" value="Genomic_DNA"/>
</dbReference>
<dbReference type="GeneID" id="86848815"/>
<keyword evidence="3" id="KW-0540">Nuclease</keyword>
<dbReference type="AlphaFoldDB" id="A0AA87Q417"/>
<dbReference type="SUPFAM" id="SSF88723">
    <property type="entry name" value="PIN domain-like"/>
    <property type="match status" value="1"/>
</dbReference>
<keyword evidence="4" id="KW-0479">Metal-binding</keyword>
<dbReference type="PANTHER" id="PTHR33653">
    <property type="entry name" value="RIBONUCLEASE VAPC2"/>
    <property type="match status" value="1"/>
</dbReference>
<keyword evidence="2" id="KW-1277">Toxin-antitoxin system</keyword>
<dbReference type="Gene3D" id="3.40.50.1010">
    <property type="entry name" value="5'-nuclease"/>
    <property type="match status" value="1"/>
</dbReference>
<name>A0AA87Q417_RHIRH</name>
<comment type="similarity">
    <text evidence="7">Belongs to the PINc/VapC protein family.</text>
</comment>
<reference evidence="9 10" key="1">
    <citation type="submission" date="2014-05" db="EMBL/GenBank/DDBJ databases">
        <title>Whole genome shotgun sequence of Rhizobium rhizogenes NBRC 13257.</title>
        <authorList>
            <person name="Katano-Makiyama Y."/>
            <person name="Hosoyama A."/>
            <person name="Hashimoto M."/>
            <person name="Hosoyama Y."/>
            <person name="Noguchi M."/>
            <person name="Tsuchikane K."/>
            <person name="Kimura A."/>
            <person name="Ohji S."/>
            <person name="Ichikawa N."/>
            <person name="Yamazoe A."/>
            <person name="Fujita N."/>
        </authorList>
    </citation>
    <scope>NUCLEOTIDE SEQUENCE [LARGE SCALE GENOMIC DNA]</scope>
    <source>
        <strain evidence="9 10">NBRC 13257</strain>
    </source>
</reference>
<dbReference type="Pfam" id="PF01850">
    <property type="entry name" value="PIN"/>
    <property type="match status" value="1"/>
</dbReference>
<evidence type="ECO:0000313" key="9">
    <source>
        <dbReference type="EMBL" id="GAJ90944.1"/>
    </source>
</evidence>
<dbReference type="InterPro" id="IPR029060">
    <property type="entry name" value="PIN-like_dom_sf"/>
</dbReference>
<dbReference type="Proteomes" id="UP000026941">
    <property type="component" value="Unassembled WGS sequence"/>
</dbReference>
<organism evidence="9 10">
    <name type="scientific">Rhizobium rhizogenes NBRC 13257</name>
    <dbReference type="NCBI Taxonomy" id="1220581"/>
    <lineage>
        <taxon>Bacteria</taxon>
        <taxon>Pseudomonadati</taxon>
        <taxon>Pseudomonadota</taxon>
        <taxon>Alphaproteobacteria</taxon>
        <taxon>Hyphomicrobiales</taxon>
        <taxon>Rhizobiaceae</taxon>
        <taxon>Rhizobium/Agrobacterium group</taxon>
        <taxon>Rhizobium</taxon>
    </lineage>
</organism>
<evidence type="ECO:0000313" key="10">
    <source>
        <dbReference type="Proteomes" id="UP000026941"/>
    </source>
</evidence>
<evidence type="ECO:0000256" key="5">
    <source>
        <dbReference type="ARBA" id="ARBA00022801"/>
    </source>
</evidence>
<evidence type="ECO:0000259" key="8">
    <source>
        <dbReference type="Pfam" id="PF01850"/>
    </source>
</evidence>
<evidence type="ECO:0000256" key="1">
    <source>
        <dbReference type="ARBA" id="ARBA00001946"/>
    </source>
</evidence>
<comment type="cofactor">
    <cofactor evidence="1">
        <name>Mg(2+)</name>
        <dbReference type="ChEBI" id="CHEBI:18420"/>
    </cofactor>
</comment>
<evidence type="ECO:0000256" key="4">
    <source>
        <dbReference type="ARBA" id="ARBA00022723"/>
    </source>
</evidence>
<gene>
    <name evidence="9" type="ORF">RRH01S_01_04110</name>
</gene>
<keyword evidence="5" id="KW-0378">Hydrolase</keyword>
<dbReference type="CDD" id="cd18686">
    <property type="entry name" value="PIN_VapC-like"/>
    <property type="match status" value="1"/>
</dbReference>
<evidence type="ECO:0000256" key="3">
    <source>
        <dbReference type="ARBA" id="ARBA00022722"/>
    </source>
</evidence>
<dbReference type="GO" id="GO:0016787">
    <property type="term" value="F:hydrolase activity"/>
    <property type="evidence" value="ECO:0007669"/>
    <property type="project" value="UniProtKB-KW"/>
</dbReference>
<dbReference type="InterPro" id="IPR050556">
    <property type="entry name" value="Type_II_TA_system_RNase"/>
</dbReference>
<sequence length="126" mass="13948">MRVVDSSAWIEWILGSPLGQQLSDQIPEPGDCIVPTIVQLELSKWLLREQDEDALNNFIAYTMLCNVVPLDTATARRAAELSVQHKLATADAIIYATALQHDADVLTCDAHFKGLENVIYLPKAMV</sequence>
<comment type="caution">
    <text evidence="9">The sequence shown here is derived from an EMBL/GenBank/DDBJ whole genome shotgun (WGS) entry which is preliminary data.</text>
</comment>
<dbReference type="PANTHER" id="PTHR33653:SF1">
    <property type="entry name" value="RIBONUCLEASE VAPC2"/>
    <property type="match status" value="1"/>
</dbReference>
<evidence type="ECO:0000256" key="6">
    <source>
        <dbReference type="ARBA" id="ARBA00022842"/>
    </source>
</evidence>
<accession>A0AA87Q417</accession>
<feature type="domain" description="PIN" evidence="8">
    <location>
        <begin position="3"/>
        <end position="113"/>
    </location>
</feature>
<proteinExistence type="inferred from homology"/>
<evidence type="ECO:0000256" key="7">
    <source>
        <dbReference type="ARBA" id="ARBA00038093"/>
    </source>
</evidence>
<dbReference type="GO" id="GO:0046872">
    <property type="term" value="F:metal ion binding"/>
    <property type="evidence" value="ECO:0007669"/>
    <property type="project" value="UniProtKB-KW"/>
</dbReference>
<protein>
    <recommendedName>
        <fullName evidence="8">PIN domain-containing protein</fullName>
    </recommendedName>
</protein>
<dbReference type="GO" id="GO:0004518">
    <property type="term" value="F:nuclease activity"/>
    <property type="evidence" value="ECO:0007669"/>
    <property type="project" value="UniProtKB-KW"/>
</dbReference>
<keyword evidence="6" id="KW-0460">Magnesium</keyword>